<reference evidence="1" key="1">
    <citation type="submission" date="2021-05" db="EMBL/GenBank/DDBJ databases">
        <authorList>
            <person name="Pan Q."/>
            <person name="Jouanno E."/>
            <person name="Zahm M."/>
            <person name="Klopp C."/>
            <person name="Cabau C."/>
            <person name="Louis A."/>
            <person name="Berthelot C."/>
            <person name="Parey E."/>
            <person name="Roest Crollius H."/>
            <person name="Montfort J."/>
            <person name="Robinson-Rechavi M."/>
            <person name="Bouchez O."/>
            <person name="Lampietro C."/>
            <person name="Lopez Roques C."/>
            <person name="Donnadieu C."/>
            <person name="Postlethwait J."/>
            <person name="Bobe J."/>
            <person name="Dillon D."/>
            <person name="Chandos A."/>
            <person name="von Hippel F."/>
            <person name="Guiguen Y."/>
        </authorList>
    </citation>
    <scope>NUCLEOTIDE SEQUENCE</scope>
    <source>
        <strain evidence="1">YG-Jan2019</strain>
    </source>
</reference>
<accession>A0ACC2G912</accession>
<proteinExistence type="predicted"/>
<evidence type="ECO:0000313" key="2">
    <source>
        <dbReference type="Proteomes" id="UP001157502"/>
    </source>
</evidence>
<dbReference type="Proteomes" id="UP001157502">
    <property type="component" value="Chromosome 16"/>
</dbReference>
<sequence>MREIIYKRVLFYVSGLHMLSALPVVHFVQYGQNISLLCNLTPDTQEITWFQMRSEEPVTLLTARLSKIHGTEGVVHNEEHWGHFYADGDLRIMPINLTIVQVTESDLGLYYCAGRYGGTVRFGKGIRLSSSETAVTKRDLGLCWTLLACAVPVSALFSILCAFGVCLRLGKPIFFCTTCVKRNSSLKEDNLHYASLKHIKGRLTPQRLPGLAQKAAT</sequence>
<evidence type="ECO:0000313" key="1">
    <source>
        <dbReference type="EMBL" id="KAJ8000124.1"/>
    </source>
</evidence>
<comment type="caution">
    <text evidence="1">The sequence shown here is derived from an EMBL/GenBank/DDBJ whole genome shotgun (WGS) entry which is preliminary data.</text>
</comment>
<name>A0ACC2G912_DALPE</name>
<keyword evidence="2" id="KW-1185">Reference proteome</keyword>
<gene>
    <name evidence="1" type="ORF">DPEC_G00201590</name>
</gene>
<protein>
    <submittedName>
        <fullName evidence="1">Uncharacterized protein</fullName>
    </submittedName>
</protein>
<organism evidence="1 2">
    <name type="scientific">Dallia pectoralis</name>
    <name type="common">Alaska blackfish</name>
    <dbReference type="NCBI Taxonomy" id="75939"/>
    <lineage>
        <taxon>Eukaryota</taxon>
        <taxon>Metazoa</taxon>
        <taxon>Chordata</taxon>
        <taxon>Craniata</taxon>
        <taxon>Vertebrata</taxon>
        <taxon>Euteleostomi</taxon>
        <taxon>Actinopterygii</taxon>
        <taxon>Neopterygii</taxon>
        <taxon>Teleostei</taxon>
        <taxon>Protacanthopterygii</taxon>
        <taxon>Esociformes</taxon>
        <taxon>Umbridae</taxon>
        <taxon>Dallia</taxon>
    </lineage>
</organism>
<dbReference type="EMBL" id="CM055743">
    <property type="protein sequence ID" value="KAJ8000124.1"/>
    <property type="molecule type" value="Genomic_DNA"/>
</dbReference>